<reference evidence="4" key="1">
    <citation type="submission" date="2019-11" db="EMBL/GenBank/DDBJ databases">
        <authorList>
            <person name="Feng L."/>
        </authorList>
    </citation>
    <scope>NUCLEOTIDE SEQUENCE</scope>
    <source>
        <strain evidence="4">SsimulansLFYP27</strain>
    </source>
</reference>
<dbReference type="PANTHER" id="PTHR43479">
    <property type="entry name" value="ACREF/ENVCD OPERON REPRESSOR-RELATED"/>
    <property type="match status" value="1"/>
</dbReference>
<name>A0A6N3CPZ2_STASI</name>
<dbReference type="PROSITE" id="PS50977">
    <property type="entry name" value="HTH_TETR_2"/>
    <property type="match status" value="1"/>
</dbReference>
<dbReference type="InterPro" id="IPR009057">
    <property type="entry name" value="Homeodomain-like_sf"/>
</dbReference>
<evidence type="ECO:0000256" key="2">
    <source>
        <dbReference type="PROSITE-ProRule" id="PRU00335"/>
    </source>
</evidence>
<protein>
    <recommendedName>
        <fullName evidence="3">HTH tetR-type domain-containing protein</fullName>
    </recommendedName>
</protein>
<dbReference type="SUPFAM" id="SSF46689">
    <property type="entry name" value="Homeodomain-like"/>
    <property type="match status" value="1"/>
</dbReference>
<evidence type="ECO:0000256" key="1">
    <source>
        <dbReference type="ARBA" id="ARBA00023125"/>
    </source>
</evidence>
<evidence type="ECO:0000313" key="4">
    <source>
        <dbReference type="EMBL" id="VYU19056.1"/>
    </source>
</evidence>
<dbReference type="Pfam" id="PF14278">
    <property type="entry name" value="TetR_C_8"/>
    <property type="match status" value="1"/>
</dbReference>
<dbReference type="AlphaFoldDB" id="A0A6N3CPZ2"/>
<accession>A0A6N3CPZ2</accession>
<dbReference type="InterPro" id="IPR001647">
    <property type="entry name" value="HTH_TetR"/>
</dbReference>
<dbReference type="Gene3D" id="1.10.357.10">
    <property type="entry name" value="Tetracycline Repressor, domain 2"/>
    <property type="match status" value="1"/>
</dbReference>
<dbReference type="GO" id="GO:0003677">
    <property type="term" value="F:DNA binding"/>
    <property type="evidence" value="ECO:0007669"/>
    <property type="project" value="UniProtKB-UniRule"/>
</dbReference>
<evidence type="ECO:0000259" key="3">
    <source>
        <dbReference type="PROSITE" id="PS50977"/>
    </source>
</evidence>
<dbReference type="Pfam" id="PF00440">
    <property type="entry name" value="TetR_N"/>
    <property type="match status" value="1"/>
</dbReference>
<dbReference type="PANTHER" id="PTHR43479:SF7">
    <property type="entry name" value="TETR-FAMILY TRANSCRIPTIONAL REGULATOR"/>
    <property type="match status" value="1"/>
</dbReference>
<feature type="domain" description="HTH tetR-type" evidence="3">
    <location>
        <begin position="3"/>
        <end position="63"/>
    </location>
</feature>
<dbReference type="InterPro" id="IPR050624">
    <property type="entry name" value="HTH-type_Tx_Regulator"/>
</dbReference>
<gene>
    <name evidence="4" type="ORF">SSLFYP27_01642</name>
</gene>
<feature type="DNA-binding region" description="H-T-H motif" evidence="2">
    <location>
        <begin position="26"/>
        <end position="45"/>
    </location>
</feature>
<dbReference type="EMBL" id="CACRUO010000033">
    <property type="protein sequence ID" value="VYU19056.1"/>
    <property type="molecule type" value="Genomic_DNA"/>
</dbReference>
<organism evidence="4">
    <name type="scientific">Staphylococcus simulans</name>
    <dbReference type="NCBI Taxonomy" id="1286"/>
    <lineage>
        <taxon>Bacteria</taxon>
        <taxon>Bacillati</taxon>
        <taxon>Bacillota</taxon>
        <taxon>Bacilli</taxon>
        <taxon>Bacillales</taxon>
        <taxon>Staphylococcaceae</taxon>
        <taxon>Staphylococcus</taxon>
    </lineage>
</organism>
<keyword evidence="1 2" id="KW-0238">DNA-binding</keyword>
<sequence length="184" mass="22449">MKKRARIKIFINTIGLMENYAPEEITIKMICAYSGINRSTFYDYFQDKYDLFEQIQNYHMSRYQKLMHIIYQDFETIKKDNQKLLQFFRIIFRYINRFQRFFRAIFVTHPQKDVIIKFVTFTHESYERLLNDYTRISDKIYFAHYLIGGQLGVIHTWLRRDCTEAPEAMAQTMLVNTIKMRQQA</sequence>
<proteinExistence type="predicted"/>
<dbReference type="InterPro" id="IPR039532">
    <property type="entry name" value="TetR_C_Firmicutes"/>
</dbReference>
<dbReference type="RefSeq" id="WP_156666781.1">
    <property type="nucleotide sequence ID" value="NZ_CACRUO010000033.1"/>
</dbReference>